<dbReference type="InterPro" id="IPR014710">
    <property type="entry name" value="RmlC-like_jellyroll"/>
</dbReference>
<dbReference type="PANTHER" id="PTHR21047:SF2">
    <property type="entry name" value="THYMIDINE DIPHOSPHO-4-KETO-RHAMNOSE 3,5-EPIMERASE"/>
    <property type="match status" value="1"/>
</dbReference>
<accession>A0ABN2HI31</accession>
<dbReference type="Proteomes" id="UP001500618">
    <property type="component" value="Unassembled WGS sequence"/>
</dbReference>
<comment type="similarity">
    <text evidence="1">Belongs to the dTDP-4-dehydrorhamnose 3,5-epimerase family.</text>
</comment>
<sequence>MKIVELGIPGAYQILPDQHTDNRGSFAEWYRFDQLSDVVGHPLELAQANLSTSALGVVRGIHFADVPPGQAKYVSCVSGAVLDVVVDVRVGSPTYGKWEAVRLDDTERRAVYLSEGLGHSFCSLTDNATVVYLCSQTYAPQFEHAVNPLDSELAIDWPTDRPILSPKDADAPSLAEALAAGTLPDYLAPPTIDLR</sequence>
<dbReference type="PANTHER" id="PTHR21047">
    <property type="entry name" value="DTDP-6-DEOXY-D-GLUCOSE-3,5 EPIMERASE"/>
    <property type="match status" value="1"/>
</dbReference>
<evidence type="ECO:0000313" key="2">
    <source>
        <dbReference type="EMBL" id="GAA1688310.1"/>
    </source>
</evidence>
<proteinExistence type="inferred from homology"/>
<evidence type="ECO:0000313" key="3">
    <source>
        <dbReference type="Proteomes" id="UP001500618"/>
    </source>
</evidence>
<dbReference type="Gene3D" id="2.60.120.10">
    <property type="entry name" value="Jelly Rolls"/>
    <property type="match status" value="1"/>
</dbReference>
<reference evidence="2 3" key="1">
    <citation type="journal article" date="2019" name="Int. J. Syst. Evol. Microbiol.">
        <title>The Global Catalogue of Microorganisms (GCM) 10K type strain sequencing project: providing services to taxonomists for standard genome sequencing and annotation.</title>
        <authorList>
            <consortium name="The Broad Institute Genomics Platform"/>
            <consortium name="The Broad Institute Genome Sequencing Center for Infectious Disease"/>
            <person name="Wu L."/>
            <person name="Ma J."/>
        </authorList>
    </citation>
    <scope>NUCLEOTIDE SEQUENCE [LARGE SCALE GENOMIC DNA]</scope>
    <source>
        <strain evidence="2 3">JCM 14718</strain>
    </source>
</reference>
<dbReference type="SUPFAM" id="SSF51182">
    <property type="entry name" value="RmlC-like cupins"/>
    <property type="match status" value="1"/>
</dbReference>
<comment type="caution">
    <text evidence="2">The sequence shown here is derived from an EMBL/GenBank/DDBJ whole genome shotgun (WGS) entry which is preliminary data.</text>
</comment>
<dbReference type="InterPro" id="IPR000888">
    <property type="entry name" value="RmlC-like"/>
</dbReference>
<dbReference type="RefSeq" id="WP_344312000.1">
    <property type="nucleotide sequence ID" value="NZ_BAAANY010000015.1"/>
</dbReference>
<gene>
    <name evidence="2" type="ORF">GCM10009765_42210</name>
</gene>
<dbReference type="Pfam" id="PF00908">
    <property type="entry name" value="dTDP_sugar_isom"/>
    <property type="match status" value="1"/>
</dbReference>
<evidence type="ECO:0000256" key="1">
    <source>
        <dbReference type="ARBA" id="ARBA00010154"/>
    </source>
</evidence>
<keyword evidence="3" id="KW-1185">Reference proteome</keyword>
<protein>
    <submittedName>
        <fullName evidence="2">dTDP-4-dehydrorhamnose 3,5-epimerase</fullName>
    </submittedName>
</protein>
<dbReference type="EMBL" id="BAAANY010000015">
    <property type="protein sequence ID" value="GAA1688310.1"/>
    <property type="molecule type" value="Genomic_DNA"/>
</dbReference>
<dbReference type="InterPro" id="IPR011051">
    <property type="entry name" value="RmlC_Cupin_sf"/>
</dbReference>
<organism evidence="2 3">
    <name type="scientific">Fodinicola feengrottensis</name>
    <dbReference type="NCBI Taxonomy" id="435914"/>
    <lineage>
        <taxon>Bacteria</taxon>
        <taxon>Bacillati</taxon>
        <taxon>Actinomycetota</taxon>
        <taxon>Actinomycetes</taxon>
        <taxon>Mycobacteriales</taxon>
        <taxon>Fodinicola</taxon>
    </lineage>
</organism>
<dbReference type="CDD" id="cd00438">
    <property type="entry name" value="cupin_RmlC"/>
    <property type="match status" value="1"/>
</dbReference>
<name>A0ABN2HI31_9ACTN</name>